<dbReference type="PROSITE" id="PS00108">
    <property type="entry name" value="PROTEIN_KINASE_ST"/>
    <property type="match status" value="1"/>
</dbReference>
<accession>A0A674N4Z1</accession>
<dbReference type="Ensembl" id="ENSTRUT00000062787.1">
    <property type="protein sequence ID" value="ENSTRUP00000068230.1"/>
    <property type="gene ID" value="ENSTRUG00000007027.3"/>
</dbReference>
<evidence type="ECO:0000256" key="2">
    <source>
        <dbReference type="ARBA" id="ARBA00022527"/>
    </source>
</evidence>
<dbReference type="InParanoid" id="A0A674N4Z1"/>
<dbReference type="OrthoDB" id="10260894at2759"/>
<evidence type="ECO:0000256" key="1">
    <source>
        <dbReference type="ARBA" id="ARBA00006692"/>
    </source>
</evidence>
<dbReference type="InterPro" id="IPR017441">
    <property type="entry name" value="Protein_kinase_ATP_BS"/>
</dbReference>
<name>A0A674N4Z1_TAKRU</name>
<dbReference type="Gene3D" id="3.30.200.20">
    <property type="entry name" value="Phosphorylase Kinase, domain 1"/>
    <property type="match status" value="1"/>
</dbReference>
<evidence type="ECO:0000256" key="7">
    <source>
        <dbReference type="PROSITE-ProRule" id="PRU10141"/>
    </source>
</evidence>
<keyword evidence="3" id="KW-0808">Transferase</keyword>
<dbReference type="SUPFAM" id="SSF56112">
    <property type="entry name" value="Protein kinase-like (PK-like)"/>
    <property type="match status" value="1"/>
</dbReference>
<gene>
    <name evidence="10" type="primary">mylk4b</name>
</gene>
<dbReference type="InterPro" id="IPR011009">
    <property type="entry name" value="Kinase-like_dom_sf"/>
</dbReference>
<keyword evidence="2" id="KW-0723">Serine/threonine-protein kinase</keyword>
<keyword evidence="11" id="KW-1185">Reference proteome</keyword>
<feature type="region of interest" description="Disordered" evidence="8">
    <location>
        <begin position="1"/>
        <end position="51"/>
    </location>
</feature>
<keyword evidence="6 7" id="KW-0067">ATP-binding</keyword>
<evidence type="ECO:0000256" key="8">
    <source>
        <dbReference type="SAM" id="MobiDB-lite"/>
    </source>
</evidence>
<evidence type="ECO:0000256" key="3">
    <source>
        <dbReference type="ARBA" id="ARBA00022679"/>
    </source>
</evidence>
<dbReference type="AlphaFoldDB" id="A0A674N4Z1"/>
<dbReference type="PROSITE" id="PS50011">
    <property type="entry name" value="PROTEIN_KINASE_DOM"/>
    <property type="match status" value="1"/>
</dbReference>
<dbReference type="FunFam" id="3.30.200.20:FF:000196">
    <property type="entry name" value="Myosin light chain kinase family, member 4"/>
    <property type="match status" value="1"/>
</dbReference>
<dbReference type="PROSITE" id="PS00107">
    <property type="entry name" value="PROTEIN_KINASE_ATP"/>
    <property type="match status" value="1"/>
</dbReference>
<feature type="binding site" evidence="7">
    <location>
        <position position="469"/>
    </location>
    <ligand>
        <name>ATP</name>
        <dbReference type="ChEBI" id="CHEBI:30616"/>
    </ligand>
</feature>
<dbReference type="SMART" id="SM00220">
    <property type="entry name" value="S_TKc"/>
    <property type="match status" value="1"/>
</dbReference>
<dbReference type="InterPro" id="IPR000719">
    <property type="entry name" value="Prot_kinase_dom"/>
</dbReference>
<keyword evidence="4 7" id="KW-0547">Nucleotide-binding</keyword>
<feature type="region of interest" description="Disordered" evidence="8">
    <location>
        <begin position="172"/>
        <end position="322"/>
    </location>
</feature>
<organism evidence="10 11">
    <name type="scientific">Takifugu rubripes</name>
    <name type="common">Japanese pufferfish</name>
    <name type="synonym">Fugu rubripes</name>
    <dbReference type="NCBI Taxonomy" id="31033"/>
    <lineage>
        <taxon>Eukaryota</taxon>
        <taxon>Metazoa</taxon>
        <taxon>Chordata</taxon>
        <taxon>Craniata</taxon>
        <taxon>Vertebrata</taxon>
        <taxon>Euteleostomi</taxon>
        <taxon>Actinopterygii</taxon>
        <taxon>Neopterygii</taxon>
        <taxon>Teleostei</taxon>
        <taxon>Neoteleostei</taxon>
        <taxon>Acanthomorphata</taxon>
        <taxon>Eupercaria</taxon>
        <taxon>Tetraodontiformes</taxon>
        <taxon>Tetradontoidea</taxon>
        <taxon>Tetraodontidae</taxon>
        <taxon>Takifugu</taxon>
    </lineage>
</organism>
<reference evidence="10" key="3">
    <citation type="submission" date="2025-09" db="UniProtKB">
        <authorList>
            <consortium name="Ensembl"/>
        </authorList>
    </citation>
    <scope>IDENTIFICATION</scope>
</reference>
<dbReference type="GeneTree" id="ENSGT00940000156211"/>
<feature type="compositionally biased region" description="Basic and acidic residues" evidence="8">
    <location>
        <begin position="238"/>
        <end position="247"/>
    </location>
</feature>
<dbReference type="GO" id="GO:0005524">
    <property type="term" value="F:ATP binding"/>
    <property type="evidence" value="ECO:0007669"/>
    <property type="project" value="UniProtKB-UniRule"/>
</dbReference>
<dbReference type="OMA" id="IVEFTID"/>
<protein>
    <submittedName>
        <fullName evidence="10">Myosin light chain kinase family member 4</fullName>
    </submittedName>
</protein>
<dbReference type="Gene3D" id="1.10.510.10">
    <property type="entry name" value="Transferase(Phosphotransferase) domain 1"/>
    <property type="match status" value="1"/>
</dbReference>
<dbReference type="GeneID" id="101062352"/>
<evidence type="ECO:0000313" key="11">
    <source>
        <dbReference type="Proteomes" id="UP000005226"/>
    </source>
</evidence>
<dbReference type="Proteomes" id="UP000005226">
    <property type="component" value="Chromosome 20"/>
</dbReference>
<proteinExistence type="inferred from homology"/>
<evidence type="ECO:0000256" key="6">
    <source>
        <dbReference type="ARBA" id="ARBA00022840"/>
    </source>
</evidence>
<dbReference type="RefSeq" id="XP_029684763.1">
    <property type="nucleotide sequence ID" value="XM_029828903.1"/>
</dbReference>
<evidence type="ECO:0000256" key="5">
    <source>
        <dbReference type="ARBA" id="ARBA00022777"/>
    </source>
</evidence>
<keyword evidence="5" id="KW-0418">Kinase</keyword>
<dbReference type="GO" id="GO:0004674">
    <property type="term" value="F:protein serine/threonine kinase activity"/>
    <property type="evidence" value="ECO:0007669"/>
    <property type="project" value="UniProtKB-KW"/>
</dbReference>
<dbReference type="PANTHER" id="PTHR24347">
    <property type="entry name" value="SERINE/THREONINE-PROTEIN KINASE"/>
    <property type="match status" value="1"/>
</dbReference>
<dbReference type="FunFam" id="1.10.510.10:FF:000135">
    <property type="entry name" value="Putative myosin light chain kinase 3"/>
    <property type="match status" value="1"/>
</dbReference>
<comment type="similarity">
    <text evidence="1">Belongs to the protein kinase superfamily. CAMK Ser/Thr protein kinase family.</text>
</comment>
<dbReference type="RefSeq" id="XP_029684762.1">
    <property type="nucleotide sequence ID" value="XM_029828902.1"/>
</dbReference>
<evidence type="ECO:0000259" key="9">
    <source>
        <dbReference type="PROSITE" id="PS50011"/>
    </source>
</evidence>
<reference evidence="10" key="2">
    <citation type="submission" date="2025-08" db="UniProtKB">
        <authorList>
            <consortium name="Ensembl"/>
        </authorList>
    </citation>
    <scope>IDENTIFICATION</scope>
</reference>
<evidence type="ECO:0000256" key="4">
    <source>
        <dbReference type="ARBA" id="ARBA00022741"/>
    </source>
</evidence>
<feature type="compositionally biased region" description="Low complexity" evidence="8">
    <location>
        <begin position="36"/>
        <end position="50"/>
    </location>
</feature>
<feature type="compositionally biased region" description="Acidic residues" evidence="8">
    <location>
        <begin position="272"/>
        <end position="295"/>
    </location>
</feature>
<feature type="compositionally biased region" description="Basic and acidic residues" evidence="8">
    <location>
        <begin position="296"/>
        <end position="313"/>
    </location>
</feature>
<reference evidence="10 11" key="1">
    <citation type="journal article" date="2011" name="Genome Biol. Evol.">
        <title>Integration of the genetic map and genome assembly of fugu facilitates insights into distinct features of genome evolution in teleosts and mammals.</title>
        <authorList>
            <person name="Kai W."/>
            <person name="Kikuchi K."/>
            <person name="Tohari S."/>
            <person name="Chew A.K."/>
            <person name="Tay A."/>
            <person name="Fujiwara A."/>
            <person name="Hosoya S."/>
            <person name="Suetake H."/>
            <person name="Naruse K."/>
            <person name="Brenner S."/>
            <person name="Suzuki Y."/>
            <person name="Venkatesh B."/>
        </authorList>
    </citation>
    <scope>NUCLEOTIDE SEQUENCE [LARGE SCALE GENOMIC DNA]</scope>
</reference>
<evidence type="ECO:0000313" key="10">
    <source>
        <dbReference type="Ensembl" id="ENSTRUP00000068230.1"/>
    </source>
</evidence>
<dbReference type="CDD" id="cd14193">
    <property type="entry name" value="STKc_MLCK4"/>
    <property type="match status" value="1"/>
</dbReference>
<sequence>MSASLVNSLARVYDPNPLHSQKPGGRKLSFNGSDKSQSAPSSSSASPSSSNDAYLRCMENRIDSLSSQMEHLLNMQQTVLTQLDSLSQDVRSMGQDLARMREGDHEGRRGSVAELCREIRGAVQKAGEHVDSHSRRLDGVEKLVEGTQQVISFIGEVVKSSRLVDLLFKQSGNKSRKKTKDDKAELSLKGLKAQKKRKPQESSETSSLNKAALPEQVKKLNRQNTENSQENSNAGSLRQDDRGRQEPAELILDGSRTTAAQPDDRKKVTNQGEEEGEEEEEDGNIFGDSESEEEKQDAKVEDDGKRKHKEKTESSNLETSLSVTADICPASHLPQQSSEEADVAACSKRRVTEEDLGKDELKKSRVDGSKVETADGQVAEKEGEPQASKSEEVKTEVEKETEDKPEVKELILDLSPPPLAPFDHRIVTPKPHQISSYYTINRDEVLGGGRFGQVHKCMENSSGLMLAAKIIKARSQKEKEVVRNEIQVMNQLNHANLIQLYAAFESRHDFILVMEYVEGGELFDRIIDENYNLTELDTVLFIRQICEGLRYMHKMYILHLDLKPENILCVNRATNKIKIIDFGLARRYKPREKLKVNFGTPEFLAPEVINYEFVSFPTDMWSLGVITYMLLSGLSPFLGDDDNETLNNILACQWNFEEEEFKDISDEAKDFITRLLVKSKSWRMSATESLRHPWLSDQSLHYQLNQKKTKCRSSHSPPPES</sequence>
<feature type="region of interest" description="Disordered" evidence="8">
    <location>
        <begin position="357"/>
        <end position="408"/>
    </location>
</feature>
<feature type="compositionally biased region" description="Polar residues" evidence="8">
    <location>
        <begin position="222"/>
        <end position="236"/>
    </location>
</feature>
<dbReference type="InterPro" id="IPR008271">
    <property type="entry name" value="Ser/Thr_kinase_AS"/>
</dbReference>
<dbReference type="Pfam" id="PF00069">
    <property type="entry name" value="Pkinase"/>
    <property type="match status" value="1"/>
</dbReference>
<feature type="domain" description="Protein kinase" evidence="9">
    <location>
        <begin position="440"/>
        <end position="695"/>
    </location>
</feature>